<evidence type="ECO:0000313" key="2">
    <source>
        <dbReference type="Proteomes" id="UP001060085"/>
    </source>
</evidence>
<name>A0ACB9ZVX3_CATRO</name>
<dbReference type="EMBL" id="CM044707">
    <property type="protein sequence ID" value="KAI5652797.1"/>
    <property type="molecule type" value="Genomic_DNA"/>
</dbReference>
<gene>
    <name evidence="1" type="ORF">M9H77_29984</name>
</gene>
<proteinExistence type="predicted"/>
<protein>
    <submittedName>
        <fullName evidence="1">Uncharacterized protein</fullName>
    </submittedName>
</protein>
<comment type="caution">
    <text evidence="1">The sequence shown here is derived from an EMBL/GenBank/DDBJ whole genome shotgun (WGS) entry which is preliminary data.</text>
</comment>
<sequence>MLQEVDDMTTGVLERPSSSPTQYASVLRKVQTIIRWCIVYIGASIYSTTIALSSPESVSEGGALGVKRGARRLPGNGACGGCAPVPPYLGGRGPVYPGHEDREMEDLEDGDIEIRDASTFSLGLTPLAQSHPSGADTSYIPRLSIGGISYAPPPPGTVRYSFDAPAPPGTVGSSVLHMPISRTSSSNSYSKLMS</sequence>
<organism evidence="1 2">
    <name type="scientific">Catharanthus roseus</name>
    <name type="common">Madagascar periwinkle</name>
    <name type="synonym">Vinca rosea</name>
    <dbReference type="NCBI Taxonomy" id="4058"/>
    <lineage>
        <taxon>Eukaryota</taxon>
        <taxon>Viridiplantae</taxon>
        <taxon>Streptophyta</taxon>
        <taxon>Embryophyta</taxon>
        <taxon>Tracheophyta</taxon>
        <taxon>Spermatophyta</taxon>
        <taxon>Magnoliopsida</taxon>
        <taxon>eudicotyledons</taxon>
        <taxon>Gunneridae</taxon>
        <taxon>Pentapetalae</taxon>
        <taxon>asterids</taxon>
        <taxon>lamiids</taxon>
        <taxon>Gentianales</taxon>
        <taxon>Apocynaceae</taxon>
        <taxon>Rauvolfioideae</taxon>
        <taxon>Vinceae</taxon>
        <taxon>Catharanthinae</taxon>
        <taxon>Catharanthus</taxon>
    </lineage>
</organism>
<evidence type="ECO:0000313" key="1">
    <source>
        <dbReference type="EMBL" id="KAI5652797.1"/>
    </source>
</evidence>
<accession>A0ACB9ZVX3</accession>
<keyword evidence="2" id="KW-1185">Reference proteome</keyword>
<reference evidence="2" key="1">
    <citation type="journal article" date="2023" name="Nat. Plants">
        <title>Single-cell RNA sequencing provides a high-resolution roadmap for understanding the multicellular compartmentation of specialized metabolism.</title>
        <authorList>
            <person name="Sun S."/>
            <person name="Shen X."/>
            <person name="Li Y."/>
            <person name="Li Y."/>
            <person name="Wang S."/>
            <person name="Li R."/>
            <person name="Zhang H."/>
            <person name="Shen G."/>
            <person name="Guo B."/>
            <person name="Wei J."/>
            <person name="Xu J."/>
            <person name="St-Pierre B."/>
            <person name="Chen S."/>
            <person name="Sun C."/>
        </authorList>
    </citation>
    <scope>NUCLEOTIDE SEQUENCE [LARGE SCALE GENOMIC DNA]</scope>
</reference>
<dbReference type="Proteomes" id="UP001060085">
    <property type="component" value="Linkage Group LG07"/>
</dbReference>